<accession>K0N5V9</accession>
<protein>
    <submittedName>
        <fullName evidence="5">DnaG: DNA primase</fullName>
        <ecNumber evidence="5">2.7.7.-</ecNumber>
    </submittedName>
</protein>
<dbReference type="GO" id="GO:0005737">
    <property type="term" value="C:cytoplasm"/>
    <property type="evidence" value="ECO:0007669"/>
    <property type="project" value="TreeGrafter"/>
</dbReference>
<dbReference type="PANTHER" id="PTHR30313:SF2">
    <property type="entry name" value="DNA PRIMASE"/>
    <property type="match status" value="1"/>
</dbReference>
<keyword evidence="5" id="KW-0808">Transferase</keyword>
<evidence type="ECO:0000256" key="1">
    <source>
        <dbReference type="ARBA" id="ARBA00022723"/>
    </source>
</evidence>
<dbReference type="PANTHER" id="PTHR30313">
    <property type="entry name" value="DNA PRIMASE"/>
    <property type="match status" value="1"/>
</dbReference>
<evidence type="ECO:0000313" key="6">
    <source>
        <dbReference type="Proteomes" id="UP000007347"/>
    </source>
</evidence>
<dbReference type="InterPro" id="IPR002694">
    <property type="entry name" value="Znf_CHC2"/>
</dbReference>
<dbReference type="KEGG" id="dto:TOL2_C12660"/>
<dbReference type="GO" id="GO:0008270">
    <property type="term" value="F:zinc ion binding"/>
    <property type="evidence" value="ECO:0007669"/>
    <property type="project" value="UniProtKB-KW"/>
</dbReference>
<evidence type="ECO:0000313" key="5">
    <source>
        <dbReference type="EMBL" id="CCK79429.1"/>
    </source>
</evidence>
<dbReference type="GO" id="GO:0003899">
    <property type="term" value="F:DNA-directed RNA polymerase activity"/>
    <property type="evidence" value="ECO:0007669"/>
    <property type="project" value="InterPro"/>
</dbReference>
<dbReference type="EC" id="2.7.7.-" evidence="5"/>
<dbReference type="AlphaFoldDB" id="K0N5V9"/>
<reference evidence="5 6" key="1">
    <citation type="journal article" date="2013" name="Environ. Microbiol.">
        <title>Complete genome, catabolic sub-proteomes and key-metabolites of Desulfobacula toluolica Tol2, a marine, aromatic compound-degrading, sulfate-reducing bacterium.</title>
        <authorList>
            <person name="Wohlbrand L."/>
            <person name="Jacob J.H."/>
            <person name="Kube M."/>
            <person name="Mussmann M."/>
            <person name="Jarling R."/>
            <person name="Beck A."/>
            <person name="Amann R."/>
            <person name="Wilkes H."/>
            <person name="Reinhardt R."/>
            <person name="Rabus R."/>
        </authorList>
    </citation>
    <scope>NUCLEOTIDE SEQUENCE [LARGE SCALE GENOMIC DNA]</scope>
    <source>
        <strain evidence="6">DSM 7467 / Tol2</strain>
    </source>
</reference>
<gene>
    <name evidence="5" type="primary">dnaG</name>
    <name evidence="5" type="ordered locus">TOL2_C12660</name>
</gene>
<dbReference type="Gene3D" id="3.90.580.10">
    <property type="entry name" value="Zinc finger, CHC2-type domain"/>
    <property type="match status" value="1"/>
</dbReference>
<dbReference type="InterPro" id="IPR050219">
    <property type="entry name" value="DnaG_primase"/>
</dbReference>
<keyword evidence="5" id="KW-0548">Nucleotidyltransferase</keyword>
<dbReference type="InterPro" id="IPR036977">
    <property type="entry name" value="DNA_primase_Znf_CHC2"/>
</dbReference>
<evidence type="ECO:0000256" key="2">
    <source>
        <dbReference type="ARBA" id="ARBA00022771"/>
    </source>
</evidence>
<keyword evidence="1" id="KW-0479">Metal-binding</keyword>
<dbReference type="EMBL" id="FO203503">
    <property type="protein sequence ID" value="CCK79429.1"/>
    <property type="molecule type" value="Genomic_DNA"/>
</dbReference>
<keyword evidence="6" id="KW-1185">Reference proteome</keyword>
<sequence>MKDDFEAIKNQVDITNEITRRTGGTVKKVGKAYDLSQCPFCSGHDCFRIYPDTRSWNCHQCGDKTGGSIIDFVIKEKGCSPHEALVDLAQAHNYELWNHGPDHDGDQDENSTGKLIFEAAANYYAKVLYSTPRALEYQRKVQSHSDQTLKEFRVGHTDGKLLAELQKQNFSMEDILNSGLVVPYKKGGYHDFFGWNVYIYPHKDKAGKIYHFSVKDPRKKYNYQLPSKHRLNDALFFNMKAFNGNQVVLVEGENDLLSVYGKGNFTQAAAVIGQISDKQIQYLKEWVKKGQAKPYFKPLSKIIRMVKAMFQEAKINNCTNEIGEVVFDYFNRLGGFFVNGENCRLFYENAIYELGNNIAFKSLLYRTASLNYADNGTKSILEVLRAKAYQDGKHTTTMGWIHTNEIEEIIYYDLNNEQNNIARIHAGSIELIQNGANDDRVLLETTPRMEPIHYLPDANIQEGMEKYKETILDNLACNESNKYYIAARVMNTPLLEFVTTARGITKLSGDQGAAKSFAARLNSYLIMGSDCVSMGSVASYRSEAVKSPVVIPDNLEKADRTKDMVNFLLVSATGAMNQKRDSNTNSGNVYEENKTQVITTSIEPFTESELISRTIDIHFKREFQNKEFPGETLLKTEIKKNRDLIWKFYSLNVPS</sequence>
<dbReference type="HOGENOM" id="CLU_418414_0_0_7"/>
<evidence type="ECO:0000256" key="3">
    <source>
        <dbReference type="ARBA" id="ARBA00022833"/>
    </source>
</evidence>
<dbReference type="SUPFAM" id="SSF57783">
    <property type="entry name" value="Zinc beta-ribbon"/>
    <property type="match status" value="1"/>
</dbReference>
<dbReference type="Pfam" id="PF01807">
    <property type="entry name" value="Zn_ribbon_DnaG"/>
    <property type="match status" value="1"/>
</dbReference>
<feature type="domain" description="Zinc finger CHC2-type" evidence="4">
    <location>
        <begin position="4"/>
        <end position="96"/>
    </location>
</feature>
<dbReference type="InterPro" id="IPR037068">
    <property type="entry name" value="DNA_primase_core_N_sf"/>
</dbReference>
<dbReference type="STRING" id="651182.TOL2_C12660"/>
<name>K0N5V9_DESTT</name>
<dbReference type="Gene3D" id="3.90.980.10">
    <property type="entry name" value="DNA primase, catalytic core, N-terminal domain"/>
    <property type="match status" value="1"/>
</dbReference>
<dbReference type="SUPFAM" id="SSF56731">
    <property type="entry name" value="DNA primase core"/>
    <property type="match status" value="1"/>
</dbReference>
<keyword evidence="3" id="KW-0862">Zinc</keyword>
<proteinExistence type="predicted"/>
<dbReference type="GO" id="GO:0006269">
    <property type="term" value="P:DNA replication, synthesis of primer"/>
    <property type="evidence" value="ECO:0007669"/>
    <property type="project" value="TreeGrafter"/>
</dbReference>
<keyword evidence="2" id="KW-0863">Zinc-finger</keyword>
<dbReference type="OrthoDB" id="5400740at2"/>
<dbReference type="Proteomes" id="UP000007347">
    <property type="component" value="Chromosome"/>
</dbReference>
<organism evidence="5 6">
    <name type="scientific">Desulfobacula toluolica (strain DSM 7467 / Tol2)</name>
    <dbReference type="NCBI Taxonomy" id="651182"/>
    <lineage>
        <taxon>Bacteria</taxon>
        <taxon>Pseudomonadati</taxon>
        <taxon>Thermodesulfobacteriota</taxon>
        <taxon>Desulfobacteria</taxon>
        <taxon>Desulfobacterales</taxon>
        <taxon>Desulfobacteraceae</taxon>
        <taxon>Desulfobacula</taxon>
    </lineage>
</organism>
<dbReference type="RefSeq" id="WP_014956776.1">
    <property type="nucleotide sequence ID" value="NC_018645.1"/>
</dbReference>
<evidence type="ECO:0000259" key="4">
    <source>
        <dbReference type="Pfam" id="PF01807"/>
    </source>
</evidence>
<dbReference type="GO" id="GO:0003677">
    <property type="term" value="F:DNA binding"/>
    <property type="evidence" value="ECO:0007669"/>
    <property type="project" value="InterPro"/>
</dbReference>